<comment type="caution">
    <text evidence="1">The sequence shown here is derived from an EMBL/GenBank/DDBJ whole genome shotgun (WGS) entry which is preliminary data.</text>
</comment>
<accession>A0A0D8FY81</accession>
<proteinExistence type="predicted"/>
<dbReference type="EMBL" id="JXUW01000006">
    <property type="protein sequence ID" value="KJE77227.1"/>
    <property type="molecule type" value="Genomic_DNA"/>
</dbReference>
<dbReference type="RefSeq" id="WP_156099343.1">
    <property type="nucleotide sequence ID" value="NZ_JXUW01000006.1"/>
</dbReference>
<dbReference type="Proteomes" id="UP000032336">
    <property type="component" value="Unassembled WGS sequence"/>
</dbReference>
<evidence type="ECO:0000313" key="1">
    <source>
        <dbReference type="EMBL" id="KJE77227.1"/>
    </source>
</evidence>
<reference evidence="1 2" key="1">
    <citation type="submission" date="2015-01" db="EMBL/GenBank/DDBJ databases">
        <title>Draft genome of the acidophilic iron oxidizer Ferrimicrobium acidiphilum strain T23.</title>
        <authorList>
            <person name="Poehlein A."/>
            <person name="Eisen S."/>
            <person name="Schloemann M."/>
            <person name="Johnson B.D."/>
            <person name="Daniel R."/>
            <person name="Muehling M."/>
        </authorList>
    </citation>
    <scope>NUCLEOTIDE SEQUENCE [LARGE SCALE GENOMIC DNA]</scope>
    <source>
        <strain evidence="1 2">T23</strain>
    </source>
</reference>
<gene>
    <name evidence="1" type="ORF">FEAC_09390</name>
</gene>
<organism evidence="1 2">
    <name type="scientific">Ferrimicrobium acidiphilum DSM 19497</name>
    <dbReference type="NCBI Taxonomy" id="1121877"/>
    <lineage>
        <taxon>Bacteria</taxon>
        <taxon>Bacillati</taxon>
        <taxon>Actinomycetota</taxon>
        <taxon>Acidimicrobiia</taxon>
        <taxon>Acidimicrobiales</taxon>
        <taxon>Acidimicrobiaceae</taxon>
        <taxon>Ferrimicrobium</taxon>
    </lineage>
</organism>
<protein>
    <submittedName>
        <fullName evidence="1">Uncharacterized protein</fullName>
    </submittedName>
</protein>
<evidence type="ECO:0000313" key="2">
    <source>
        <dbReference type="Proteomes" id="UP000032336"/>
    </source>
</evidence>
<sequence>MFNNIDKSSSPQLLLPYRIIDLSAPMTNDTAPTKNDIAPYTMRYQLRSHLLDER</sequence>
<keyword evidence="2" id="KW-1185">Reference proteome</keyword>
<dbReference type="AlphaFoldDB" id="A0A0D8FY81"/>
<dbReference type="GeneID" id="78374104"/>
<name>A0A0D8FY81_9ACTN</name>